<dbReference type="AlphaFoldDB" id="A0A8S3CS04"/>
<accession>A0A8S3CS04</accession>
<dbReference type="Proteomes" id="UP000681967">
    <property type="component" value="Unassembled WGS sequence"/>
</dbReference>
<dbReference type="EMBL" id="CAJOBH010078946">
    <property type="protein sequence ID" value="CAF4507713.1"/>
    <property type="molecule type" value="Genomic_DNA"/>
</dbReference>
<dbReference type="Proteomes" id="UP000681720">
    <property type="component" value="Unassembled WGS sequence"/>
</dbReference>
<sequence length="71" mass="8425">MNRLDPSDEERLESLIGDDYYQRCIRAYDLLRHVEIDPNTNIQPVRSDQINIFENTINIPSSNLKTEHTYM</sequence>
<evidence type="ECO:0000313" key="1">
    <source>
        <dbReference type="EMBL" id="CAF4507713.1"/>
    </source>
</evidence>
<feature type="non-terminal residue" evidence="2">
    <location>
        <position position="71"/>
    </location>
</feature>
<dbReference type="Proteomes" id="UP000676336">
    <property type="component" value="Unassembled WGS sequence"/>
</dbReference>
<evidence type="ECO:0000313" key="2">
    <source>
        <dbReference type="EMBL" id="CAF4938512.1"/>
    </source>
</evidence>
<gene>
    <name evidence="1" type="ORF">BYL167_LOCUS36317</name>
    <name evidence="4" type="ORF">GIL414_LOCUS56981</name>
    <name evidence="2" type="ORF">SMN809_LOCUS53525</name>
    <name evidence="3" type="ORF">SMN809_LOCUS55668</name>
</gene>
<dbReference type="EMBL" id="CAJOBJ010205843">
    <property type="protein sequence ID" value="CAF4996587.1"/>
    <property type="molecule type" value="Genomic_DNA"/>
</dbReference>
<evidence type="ECO:0000313" key="4">
    <source>
        <dbReference type="EMBL" id="CAF4996587.1"/>
    </source>
</evidence>
<proteinExistence type="predicted"/>
<dbReference type="EMBL" id="CAJOBI010184411">
    <property type="protein sequence ID" value="CAF4938512.1"/>
    <property type="molecule type" value="Genomic_DNA"/>
</dbReference>
<comment type="caution">
    <text evidence="2">The sequence shown here is derived from an EMBL/GenBank/DDBJ whole genome shotgun (WGS) entry which is preliminary data.</text>
</comment>
<evidence type="ECO:0000313" key="5">
    <source>
        <dbReference type="Proteomes" id="UP000676336"/>
    </source>
</evidence>
<feature type="non-terminal residue" evidence="2">
    <location>
        <position position="1"/>
    </location>
</feature>
<name>A0A8S3CS04_9BILA</name>
<reference evidence="2" key="1">
    <citation type="submission" date="2021-02" db="EMBL/GenBank/DDBJ databases">
        <authorList>
            <person name="Nowell W R."/>
        </authorList>
    </citation>
    <scope>NUCLEOTIDE SEQUENCE</scope>
</reference>
<evidence type="ECO:0000313" key="3">
    <source>
        <dbReference type="EMBL" id="CAF4980081.1"/>
    </source>
</evidence>
<dbReference type="EMBL" id="CAJOBI010197228">
    <property type="protein sequence ID" value="CAF4980081.1"/>
    <property type="molecule type" value="Genomic_DNA"/>
</dbReference>
<organism evidence="2 5">
    <name type="scientific">Rotaria magnacalcarata</name>
    <dbReference type="NCBI Taxonomy" id="392030"/>
    <lineage>
        <taxon>Eukaryota</taxon>
        <taxon>Metazoa</taxon>
        <taxon>Spiralia</taxon>
        <taxon>Gnathifera</taxon>
        <taxon>Rotifera</taxon>
        <taxon>Eurotatoria</taxon>
        <taxon>Bdelloidea</taxon>
        <taxon>Philodinida</taxon>
        <taxon>Philodinidae</taxon>
        <taxon>Rotaria</taxon>
    </lineage>
</organism>
<protein>
    <submittedName>
        <fullName evidence="2">Uncharacterized protein</fullName>
    </submittedName>
</protein>